<proteinExistence type="predicted"/>
<sequence>MLRQGPAARFGGRAHLYVRMYAGGEPFCATCADDVLKGRCPNCGGDLVARPRRPASLLAKYPASTERIHKPGGCANA</sequence>
<reference evidence="1 2" key="1">
    <citation type="submission" date="2019-09" db="EMBL/GenBank/DDBJ databases">
        <authorList>
            <person name="Depoorter E."/>
        </authorList>
    </citation>
    <scope>NUCLEOTIDE SEQUENCE [LARGE SCALE GENOMIC DNA]</scope>
    <source>
        <strain evidence="1">LMG 13014</strain>
    </source>
</reference>
<dbReference type="AlphaFoldDB" id="A0A6P2JIH0"/>
<name>A0A6P2JIH0_9BURK</name>
<dbReference type="EMBL" id="CABVQC010000009">
    <property type="protein sequence ID" value="VWB43881.1"/>
    <property type="molecule type" value="Genomic_DNA"/>
</dbReference>
<accession>A0A6P2JIH0</accession>
<evidence type="ECO:0000313" key="2">
    <source>
        <dbReference type="Proteomes" id="UP000494261"/>
    </source>
</evidence>
<protein>
    <recommendedName>
        <fullName evidence="3">DUF1272 domain-containing protein</fullName>
    </recommendedName>
</protein>
<evidence type="ECO:0008006" key="3">
    <source>
        <dbReference type="Google" id="ProtNLM"/>
    </source>
</evidence>
<gene>
    <name evidence="1" type="ORF">BLA13014_01850</name>
</gene>
<evidence type="ECO:0000313" key="1">
    <source>
        <dbReference type="EMBL" id="VWB43881.1"/>
    </source>
</evidence>
<dbReference type="InterPro" id="IPR010696">
    <property type="entry name" value="DUF1272"/>
</dbReference>
<dbReference type="Pfam" id="PF06906">
    <property type="entry name" value="DUF1272"/>
    <property type="match status" value="1"/>
</dbReference>
<organism evidence="1 2">
    <name type="scientific">Burkholderia aenigmatica</name>
    <dbReference type="NCBI Taxonomy" id="2015348"/>
    <lineage>
        <taxon>Bacteria</taxon>
        <taxon>Pseudomonadati</taxon>
        <taxon>Pseudomonadota</taxon>
        <taxon>Betaproteobacteria</taxon>
        <taxon>Burkholderiales</taxon>
        <taxon>Burkholderiaceae</taxon>
        <taxon>Burkholderia</taxon>
        <taxon>Burkholderia cepacia complex</taxon>
    </lineage>
</organism>
<dbReference type="Proteomes" id="UP000494261">
    <property type="component" value="Unassembled WGS sequence"/>
</dbReference>